<dbReference type="InterPro" id="IPR028188">
    <property type="entry name" value="Pilin_PilA"/>
</dbReference>
<keyword evidence="1" id="KW-0812">Transmembrane</keyword>
<dbReference type="Pfam" id="PF14245">
    <property type="entry name" value="Pilin_PilA"/>
    <property type="match status" value="1"/>
</dbReference>
<evidence type="ECO:0008006" key="4">
    <source>
        <dbReference type="Google" id="ProtNLM"/>
    </source>
</evidence>
<accession>A0A2W5SQZ8</accession>
<reference evidence="2 3" key="1">
    <citation type="submission" date="2017-08" db="EMBL/GenBank/DDBJ databases">
        <title>Infants hospitalized years apart are colonized by the same room-sourced microbial strains.</title>
        <authorList>
            <person name="Brooks B."/>
            <person name="Olm M.R."/>
            <person name="Firek B.A."/>
            <person name="Baker R."/>
            <person name="Thomas B.C."/>
            <person name="Morowitz M.J."/>
            <person name="Banfield J.F."/>
        </authorList>
    </citation>
    <scope>NUCLEOTIDE SEQUENCE [LARGE SCALE GENOMIC DNA]</scope>
    <source>
        <strain evidence="2">S2_003_000_R2_14</strain>
    </source>
</reference>
<dbReference type="Proteomes" id="UP000249061">
    <property type="component" value="Unassembled WGS sequence"/>
</dbReference>
<dbReference type="EMBL" id="QFQP01000045">
    <property type="protein sequence ID" value="PZR05352.1"/>
    <property type="molecule type" value="Genomic_DNA"/>
</dbReference>
<sequence length="175" mass="18361">MTPNPAAPPPARKSNVTLIVIIALVAAGGCCLFGIIAAIAIPNFVRYQARAKQSEAKVNTKALFTAQKAHYAETDAYSTEAGELGLMPGTRYTCFVTPRSYVAPLQGAAVNFDELTLDDATRPGVTGDCPACEFTAVCAGNIDTDPAFDVWSISSVDRACGKAGVPCNDVNDLEQ</sequence>
<proteinExistence type="predicted"/>
<dbReference type="SUPFAM" id="SSF54523">
    <property type="entry name" value="Pili subunits"/>
    <property type="match status" value="1"/>
</dbReference>
<keyword evidence="1" id="KW-0472">Membrane</keyword>
<protein>
    <recommendedName>
        <fullName evidence="4">Pilin</fullName>
    </recommendedName>
</protein>
<keyword evidence="1" id="KW-1133">Transmembrane helix</keyword>
<gene>
    <name evidence="2" type="ORF">DI536_32275</name>
</gene>
<dbReference type="AlphaFoldDB" id="A0A2W5SQZ8"/>
<dbReference type="InterPro" id="IPR045584">
    <property type="entry name" value="Pilin-like"/>
</dbReference>
<evidence type="ECO:0000313" key="3">
    <source>
        <dbReference type="Proteomes" id="UP000249061"/>
    </source>
</evidence>
<evidence type="ECO:0000256" key="1">
    <source>
        <dbReference type="SAM" id="Phobius"/>
    </source>
</evidence>
<comment type="caution">
    <text evidence="2">The sequence shown here is derived from an EMBL/GenBank/DDBJ whole genome shotgun (WGS) entry which is preliminary data.</text>
</comment>
<feature type="transmembrane region" description="Helical" evidence="1">
    <location>
        <begin position="18"/>
        <end position="45"/>
    </location>
</feature>
<organism evidence="2 3">
    <name type="scientific">Archangium gephyra</name>
    <dbReference type="NCBI Taxonomy" id="48"/>
    <lineage>
        <taxon>Bacteria</taxon>
        <taxon>Pseudomonadati</taxon>
        <taxon>Myxococcota</taxon>
        <taxon>Myxococcia</taxon>
        <taxon>Myxococcales</taxon>
        <taxon>Cystobacterineae</taxon>
        <taxon>Archangiaceae</taxon>
        <taxon>Archangium</taxon>
    </lineage>
</organism>
<dbReference type="Gene3D" id="3.30.700.10">
    <property type="entry name" value="Glycoprotein, Type 4 Pilin"/>
    <property type="match status" value="1"/>
</dbReference>
<name>A0A2W5SQZ8_9BACT</name>
<evidence type="ECO:0000313" key="2">
    <source>
        <dbReference type="EMBL" id="PZR05352.1"/>
    </source>
</evidence>